<keyword evidence="1" id="KW-0732">Signal</keyword>
<dbReference type="GO" id="GO:0004497">
    <property type="term" value="F:monooxygenase activity"/>
    <property type="evidence" value="ECO:0007669"/>
    <property type="project" value="UniProtKB-KW"/>
</dbReference>
<protein>
    <submittedName>
        <fullName evidence="4">Lytic polysaccharide monooxygenase</fullName>
    </submittedName>
</protein>
<evidence type="ECO:0000259" key="3">
    <source>
        <dbReference type="PROSITE" id="PS50853"/>
    </source>
</evidence>
<dbReference type="CDD" id="cd00063">
    <property type="entry name" value="FN3"/>
    <property type="match status" value="1"/>
</dbReference>
<accession>A0ABS6Q9J0</accession>
<dbReference type="Pfam" id="PF00041">
    <property type="entry name" value="fn3"/>
    <property type="match status" value="2"/>
</dbReference>
<dbReference type="CDD" id="cd12214">
    <property type="entry name" value="ChiA1_BD"/>
    <property type="match status" value="1"/>
</dbReference>
<evidence type="ECO:0000313" key="5">
    <source>
        <dbReference type="Proteomes" id="UP000609530"/>
    </source>
</evidence>
<dbReference type="Pfam" id="PF02839">
    <property type="entry name" value="CBM_5_12"/>
    <property type="match status" value="1"/>
</dbReference>
<dbReference type="InterPro" id="IPR036116">
    <property type="entry name" value="FN3_sf"/>
</dbReference>
<keyword evidence="4" id="KW-0503">Monooxygenase</keyword>
<feature type="domain" description="Fibronectin type-III" evidence="3">
    <location>
        <begin position="306"/>
        <end position="396"/>
    </location>
</feature>
<dbReference type="SMART" id="SM00495">
    <property type="entry name" value="ChtBD3"/>
    <property type="match status" value="1"/>
</dbReference>
<keyword evidence="4" id="KW-0560">Oxidoreductase</keyword>
<dbReference type="SUPFAM" id="SSF49265">
    <property type="entry name" value="Fibronectin type III"/>
    <property type="match status" value="1"/>
</dbReference>
<dbReference type="InterPro" id="IPR051024">
    <property type="entry name" value="GlcNAc_Chitin_IntDeg"/>
</dbReference>
<organism evidence="4 5">
    <name type="scientific">Pseudomonas oryzicola</name>
    <dbReference type="NCBI Taxonomy" id="485876"/>
    <lineage>
        <taxon>Bacteria</taxon>
        <taxon>Pseudomonadati</taxon>
        <taxon>Pseudomonadota</taxon>
        <taxon>Gammaproteobacteria</taxon>
        <taxon>Pseudomonadales</taxon>
        <taxon>Pseudomonadaceae</taxon>
        <taxon>Pseudomonas</taxon>
    </lineage>
</organism>
<dbReference type="InterPro" id="IPR003961">
    <property type="entry name" value="FN3_dom"/>
</dbReference>
<evidence type="ECO:0000313" key="4">
    <source>
        <dbReference type="EMBL" id="MBV4490861.1"/>
    </source>
</evidence>
<feature type="domain" description="Fibronectin type-III" evidence="3">
    <location>
        <begin position="216"/>
        <end position="303"/>
    </location>
</feature>
<dbReference type="RefSeq" id="WP_186674660.1">
    <property type="nucleotide sequence ID" value="NZ_JABWRZ020000001.1"/>
</dbReference>
<dbReference type="PANTHER" id="PTHR34823">
    <property type="entry name" value="GLCNAC-BINDING PROTEIN A"/>
    <property type="match status" value="1"/>
</dbReference>
<reference evidence="4 5" key="1">
    <citation type="journal article" date="2020" name="Microorganisms">
        <title>Reliable Identification of Environmental Pseudomonas Isolates Using the rpoD Gene.</title>
        <authorList>
            <consortium name="The Broad Institute Genome Sequencing Platform"/>
            <person name="Girard L."/>
            <person name="Lood C."/>
            <person name="Rokni-Zadeh H."/>
            <person name="van Noort V."/>
            <person name="Lavigne R."/>
            <person name="De Mot R."/>
        </authorList>
    </citation>
    <scope>NUCLEOTIDE SEQUENCE [LARGE SCALE GENOMIC DNA]</scope>
    <source>
        <strain evidence="4 5">RD9SR1</strain>
    </source>
</reference>
<dbReference type="InterPro" id="IPR014756">
    <property type="entry name" value="Ig_E-set"/>
</dbReference>
<evidence type="ECO:0000256" key="1">
    <source>
        <dbReference type="ARBA" id="ARBA00022729"/>
    </source>
</evidence>
<dbReference type="PROSITE" id="PS50853">
    <property type="entry name" value="FN3"/>
    <property type="match status" value="2"/>
</dbReference>
<dbReference type="InterPro" id="IPR003610">
    <property type="entry name" value="CBM5/12"/>
</dbReference>
<dbReference type="SUPFAM" id="SSF51055">
    <property type="entry name" value="Carbohydrate binding domain"/>
    <property type="match status" value="1"/>
</dbReference>
<dbReference type="InterPro" id="IPR013783">
    <property type="entry name" value="Ig-like_fold"/>
</dbReference>
<name>A0ABS6Q9J0_9PSED</name>
<evidence type="ECO:0000256" key="2">
    <source>
        <dbReference type="ARBA" id="ARBA00022801"/>
    </source>
</evidence>
<dbReference type="Gene3D" id="2.60.40.10">
    <property type="entry name" value="Immunoglobulins"/>
    <property type="match status" value="2"/>
</dbReference>
<dbReference type="Proteomes" id="UP000609530">
    <property type="component" value="Unassembled WGS sequence"/>
</dbReference>
<proteinExistence type="predicted"/>
<sequence>MNQAEQNSLRGPVTPRHGHVFTPASRAYFAWQAGMLDEGALNQREAGKFFPQTQAGLTDPFAKDDPKNLLPPPDGKIASANQATGKMLDQPGDHWSKHEVCSGDTLDISWYFSANHRTRRFNYFITKPDWDSTKVLARDQFEAEPFHTELIELQPYWAYDAEMKPSNPTTHALPLPAREGYHVLLAVWEVADTGNAFYHVVDLDFLPGDGDDRPSVPMGLKAAEVTDKKVALSWQPSSGAHPIECYQLSRNGTDTFVVPAPITHWDDDQVTADATYHYSIVAVDSKGARSRPSAPVVVRTLGEGGVPSAPQSLHSMGQAVDSIRLMWGASSGASPIDRYELYRDGQQVAPIAGDRTEHTDGGLQPDTLYVYQVVAVDGEGKVSAPSNDLAVRTAVKSDYPAWRLYQDYASGDLVSHVGADWRCRQAHQSLSEDWAPGAAAALWQQHE</sequence>
<dbReference type="Pfam" id="PF03067">
    <property type="entry name" value="LPMO_10"/>
    <property type="match status" value="1"/>
</dbReference>
<dbReference type="EMBL" id="JABWRZ020000001">
    <property type="protein sequence ID" value="MBV4490861.1"/>
    <property type="molecule type" value="Genomic_DNA"/>
</dbReference>
<dbReference type="Gene3D" id="2.70.50.50">
    <property type="entry name" value="chitin-binding protein cbp21"/>
    <property type="match status" value="1"/>
</dbReference>
<dbReference type="InterPro" id="IPR036573">
    <property type="entry name" value="CBM_sf_5/12"/>
</dbReference>
<gene>
    <name evidence="4" type="ORF">HU760_009645</name>
</gene>
<keyword evidence="5" id="KW-1185">Reference proteome</keyword>
<dbReference type="Gene3D" id="2.10.10.20">
    <property type="entry name" value="Carbohydrate-binding module superfamily 5/12"/>
    <property type="match status" value="1"/>
</dbReference>
<keyword evidence="2" id="KW-0378">Hydrolase</keyword>
<dbReference type="PANTHER" id="PTHR34823:SF1">
    <property type="entry name" value="CHITIN-BINDING TYPE-4 DOMAIN-CONTAINING PROTEIN"/>
    <property type="match status" value="1"/>
</dbReference>
<dbReference type="SUPFAM" id="SSF81296">
    <property type="entry name" value="E set domains"/>
    <property type="match status" value="1"/>
</dbReference>
<comment type="caution">
    <text evidence="4">The sequence shown here is derived from an EMBL/GenBank/DDBJ whole genome shotgun (WGS) entry which is preliminary data.</text>
</comment>
<dbReference type="CDD" id="cd21177">
    <property type="entry name" value="LPMO_AA10"/>
    <property type="match status" value="1"/>
</dbReference>
<dbReference type="SMART" id="SM00060">
    <property type="entry name" value="FN3"/>
    <property type="match status" value="2"/>
</dbReference>
<dbReference type="InterPro" id="IPR004302">
    <property type="entry name" value="Cellulose/chitin-bd_N"/>
</dbReference>